<dbReference type="Proteomes" id="UP000226226">
    <property type="component" value="Segment"/>
</dbReference>
<accession>A0A1D7SPX6</accession>
<sequence>MALPKLNVPKYKLKLPSDGRTVNYRPFLVKEEKLLLLATETGEQEEIIGAIKNIITQCTDITSVDKLATFDIEYLFLQIRTKSVGENVDVTVTCPDDGETEVEISIPLDDIKVVKTRGHKKELKLDDEIAVTMGYPNLESFVESNFGEDTNQIEQIFEMSAGCIETIADTNQIYECKDLPKSEILEFLDQLSSKQFGELQKFFETMPKLSHKVQVTNPNTGVESEVVLEGLASFFA</sequence>
<dbReference type="InterPro" id="IPR024364">
    <property type="entry name" value="Baseplate_phage_T4-like"/>
</dbReference>
<evidence type="ECO:0000313" key="2">
    <source>
        <dbReference type="Proteomes" id="UP000226226"/>
    </source>
</evidence>
<protein>
    <submittedName>
        <fullName evidence="1">Baseplate hub subunit</fullName>
    </submittedName>
</protein>
<proteinExistence type="predicted"/>
<evidence type="ECO:0000313" key="1">
    <source>
        <dbReference type="EMBL" id="AOO15714.1"/>
    </source>
</evidence>
<reference evidence="1 2" key="1">
    <citation type="journal article" date="2016" name="Environ. Microbiol.">
        <title>Genomic diversification of marine cyanophages into stable ecotypes.</title>
        <authorList>
            <person name="Marston M.F."/>
            <person name="Martiny J.B."/>
        </authorList>
    </citation>
    <scope>NUCLEOTIDE SEQUENCE [LARGE SCALE GENOMIC DNA]</scope>
    <source>
        <strain evidence="1">RW_01_0310</strain>
    </source>
</reference>
<gene>
    <name evidence="1" type="ORF">RW010310_009</name>
</gene>
<dbReference type="EMBL" id="KX349310">
    <property type="protein sequence ID" value="AOO15714.1"/>
    <property type="molecule type" value="Genomic_DNA"/>
</dbReference>
<organism evidence="1 2">
    <name type="scientific">Cyanophage S-RIM12 isolate RW_01_0310</name>
    <dbReference type="NCBI Taxonomy" id="2790347"/>
    <lineage>
        <taxon>Viruses</taxon>
        <taxon>Duplodnaviria</taxon>
        <taxon>Heunggongvirae</taxon>
        <taxon>Uroviricota</taxon>
        <taxon>Caudoviricetes</taxon>
        <taxon>Pantevenvirales</taxon>
        <taxon>Kyanoviridae</taxon>
        <taxon>Brizovirus</taxon>
        <taxon>Brizovirus rhodeisland01</taxon>
    </lineage>
</organism>
<name>A0A1D7SPX6_9CAUD</name>
<dbReference type="Pfam" id="PF12322">
    <property type="entry name" value="T4_baseplate"/>
    <property type="match status" value="1"/>
</dbReference>
<keyword evidence="2" id="KW-1185">Reference proteome</keyword>